<gene>
    <name evidence="1" type="ORF">SK128_024770</name>
</gene>
<reference evidence="1 2" key="1">
    <citation type="submission" date="2023-11" db="EMBL/GenBank/DDBJ databases">
        <title>Halocaridina rubra genome assembly.</title>
        <authorList>
            <person name="Smith C."/>
        </authorList>
    </citation>
    <scope>NUCLEOTIDE SEQUENCE [LARGE SCALE GENOMIC DNA]</scope>
    <source>
        <strain evidence="1">EP-1</strain>
        <tissue evidence="1">Whole</tissue>
    </source>
</reference>
<accession>A0AAN8X4Y8</accession>
<keyword evidence="2" id="KW-1185">Reference proteome</keyword>
<dbReference type="AlphaFoldDB" id="A0AAN8X4Y8"/>
<name>A0AAN8X4Y8_HALRR</name>
<proteinExistence type="predicted"/>
<protein>
    <submittedName>
        <fullName evidence="1">Uncharacterized protein</fullName>
    </submittedName>
</protein>
<evidence type="ECO:0000313" key="2">
    <source>
        <dbReference type="Proteomes" id="UP001381693"/>
    </source>
</evidence>
<comment type="caution">
    <text evidence="1">The sequence shown here is derived from an EMBL/GenBank/DDBJ whole genome shotgun (WGS) entry which is preliminary data.</text>
</comment>
<evidence type="ECO:0000313" key="1">
    <source>
        <dbReference type="EMBL" id="KAK7077817.1"/>
    </source>
</evidence>
<sequence length="71" mass="7441">MYEKEKTLILGASASLIPNNVCKISVEGKVYVGVAHRGELNIISPSAPEADPRSVLAKIGSSSSIVATIMQ</sequence>
<dbReference type="EMBL" id="JAXCGZ010008225">
    <property type="protein sequence ID" value="KAK7077817.1"/>
    <property type="molecule type" value="Genomic_DNA"/>
</dbReference>
<dbReference type="Proteomes" id="UP001381693">
    <property type="component" value="Unassembled WGS sequence"/>
</dbReference>
<organism evidence="1 2">
    <name type="scientific">Halocaridina rubra</name>
    <name type="common">Hawaiian red shrimp</name>
    <dbReference type="NCBI Taxonomy" id="373956"/>
    <lineage>
        <taxon>Eukaryota</taxon>
        <taxon>Metazoa</taxon>
        <taxon>Ecdysozoa</taxon>
        <taxon>Arthropoda</taxon>
        <taxon>Crustacea</taxon>
        <taxon>Multicrustacea</taxon>
        <taxon>Malacostraca</taxon>
        <taxon>Eumalacostraca</taxon>
        <taxon>Eucarida</taxon>
        <taxon>Decapoda</taxon>
        <taxon>Pleocyemata</taxon>
        <taxon>Caridea</taxon>
        <taxon>Atyoidea</taxon>
        <taxon>Atyidae</taxon>
        <taxon>Halocaridina</taxon>
    </lineage>
</organism>
<feature type="non-terminal residue" evidence="1">
    <location>
        <position position="71"/>
    </location>
</feature>